<dbReference type="Proteomes" id="UP000610746">
    <property type="component" value="Unassembled WGS sequence"/>
</dbReference>
<reference evidence="1" key="1">
    <citation type="submission" date="2020-05" db="EMBL/GenBank/DDBJ databases">
        <title>Genomic Encyclopedia of Type Strains, Phase IV (KMG-V): Genome sequencing to study the core and pangenomes of soil and plant-associated prokaryotes.</title>
        <authorList>
            <person name="Whitman W."/>
        </authorList>
    </citation>
    <scope>NUCLEOTIDE SEQUENCE</scope>
    <source>
        <strain evidence="1">16F</strain>
    </source>
</reference>
<keyword evidence="2" id="KW-1185">Reference proteome</keyword>
<proteinExistence type="predicted"/>
<organism evidence="1 2">
    <name type="scientific">Frigoriflavimonas asaccharolytica</name>
    <dbReference type="NCBI Taxonomy" id="2735899"/>
    <lineage>
        <taxon>Bacteria</taxon>
        <taxon>Pseudomonadati</taxon>
        <taxon>Bacteroidota</taxon>
        <taxon>Flavobacteriia</taxon>
        <taxon>Flavobacteriales</taxon>
        <taxon>Weeksellaceae</taxon>
        <taxon>Frigoriflavimonas</taxon>
    </lineage>
</organism>
<evidence type="ECO:0000313" key="2">
    <source>
        <dbReference type="Proteomes" id="UP000610746"/>
    </source>
</evidence>
<dbReference type="AlphaFoldDB" id="A0A8J8KAE1"/>
<comment type="caution">
    <text evidence="1">The sequence shown here is derived from an EMBL/GenBank/DDBJ whole genome shotgun (WGS) entry which is preliminary data.</text>
</comment>
<dbReference type="PROSITE" id="PS51257">
    <property type="entry name" value="PROKAR_LIPOPROTEIN"/>
    <property type="match status" value="1"/>
</dbReference>
<gene>
    <name evidence="1" type="ORF">HNQ03_003152</name>
</gene>
<dbReference type="EMBL" id="JABSNO010000040">
    <property type="protein sequence ID" value="NRS94052.1"/>
    <property type="molecule type" value="Genomic_DNA"/>
</dbReference>
<accession>A0A8J8KAE1</accession>
<protein>
    <submittedName>
        <fullName evidence="1">Uncharacterized protein</fullName>
    </submittedName>
</protein>
<evidence type="ECO:0000313" key="1">
    <source>
        <dbReference type="EMBL" id="NRS94052.1"/>
    </source>
</evidence>
<name>A0A8J8KAE1_9FLAO</name>
<sequence>MKLIFLNIITILIFSGCNAQYNEVIKIKEILTPLKIYENEQLIKNNEKKQVFSYIYNINSKKDSISYYDISNAPISETTPIIFTLKKNKRTDEQTLMISEDTIVDSLNIKFSDVSKSISINNTDTYFLNFQYYKELKQTIGKDNNALDLIDLLDDLLGDYPYQFIYLKRVSSNKKYQIKNYKISKAKIKTNRTQSEIADIWNVTYTYDKNNILLSILKKSTDNVVAFEKKLIQKKGSQYKFKIYNNVESRYEDNNEISFDIKKNTYISLQHHFQFGIVKEEISQLKRVLYKK</sequence>
<dbReference type="RefSeq" id="WP_173780587.1">
    <property type="nucleotide sequence ID" value="NZ_JABSNO010000040.1"/>
</dbReference>